<feature type="region of interest" description="Disordered" evidence="1">
    <location>
        <begin position="98"/>
        <end position="214"/>
    </location>
</feature>
<dbReference type="InParanoid" id="A0A2P5I060"/>
<dbReference type="Proteomes" id="UP000094444">
    <property type="component" value="Unassembled WGS sequence"/>
</dbReference>
<organism evidence="2 3">
    <name type="scientific">Diaporthe helianthi</name>
    <dbReference type="NCBI Taxonomy" id="158607"/>
    <lineage>
        <taxon>Eukaryota</taxon>
        <taxon>Fungi</taxon>
        <taxon>Dikarya</taxon>
        <taxon>Ascomycota</taxon>
        <taxon>Pezizomycotina</taxon>
        <taxon>Sordariomycetes</taxon>
        <taxon>Sordariomycetidae</taxon>
        <taxon>Diaporthales</taxon>
        <taxon>Diaporthaceae</taxon>
        <taxon>Diaporthe</taxon>
    </lineage>
</organism>
<dbReference type="EMBL" id="MAVT02000436">
    <property type="protein sequence ID" value="POS75849.1"/>
    <property type="molecule type" value="Genomic_DNA"/>
</dbReference>
<evidence type="ECO:0000256" key="1">
    <source>
        <dbReference type="SAM" id="MobiDB-lite"/>
    </source>
</evidence>
<dbReference type="AlphaFoldDB" id="A0A2P5I060"/>
<keyword evidence="3" id="KW-1185">Reference proteome</keyword>
<feature type="compositionally biased region" description="Low complexity" evidence="1">
    <location>
        <begin position="189"/>
        <end position="204"/>
    </location>
</feature>
<evidence type="ECO:0000313" key="2">
    <source>
        <dbReference type="EMBL" id="POS75849.1"/>
    </source>
</evidence>
<gene>
    <name evidence="2" type="ORF">DHEL01_v205755</name>
</gene>
<protein>
    <submittedName>
        <fullName evidence="2">Uncharacterized protein</fullName>
    </submittedName>
</protein>
<evidence type="ECO:0000313" key="3">
    <source>
        <dbReference type="Proteomes" id="UP000094444"/>
    </source>
</evidence>
<accession>A0A2P5I060</accession>
<reference evidence="2" key="1">
    <citation type="submission" date="2017-09" db="EMBL/GenBank/DDBJ databases">
        <title>Polyketide synthases of a Diaporthe helianthi virulent isolate.</title>
        <authorList>
            <person name="Baroncelli R."/>
        </authorList>
    </citation>
    <scope>NUCLEOTIDE SEQUENCE [LARGE SCALE GENOMIC DNA]</scope>
    <source>
        <strain evidence="2">7/96</strain>
    </source>
</reference>
<proteinExistence type="predicted"/>
<feature type="compositionally biased region" description="Basic residues" evidence="1">
    <location>
        <begin position="148"/>
        <end position="165"/>
    </location>
</feature>
<comment type="caution">
    <text evidence="2">The sequence shown here is derived from an EMBL/GenBank/DDBJ whole genome shotgun (WGS) entry which is preliminary data.</text>
</comment>
<sequence length="214" mass="22005">MLNPTAPGFAPYGGAGSTPWYPNQNMIRPHNHSIPVRVPANEGSAISTTSDYSSTATTATAAAAAAGDVININNEGTTHSPDVVTDQVPADQIPACESTGTSAVAGASNENNKDTTRSPNVVTDQVPADQVPAGEGPSTSAAADATGNKRRRPGKHVREARRRVKRMQERISRGEQAQVEQVGERVLQPLGDDAAPPGSDGDAGISKAGPSMSS</sequence>
<name>A0A2P5I060_DIAHE</name>